<dbReference type="SUPFAM" id="SSF50486">
    <property type="entry name" value="FMT C-terminal domain-like"/>
    <property type="match status" value="1"/>
</dbReference>
<reference evidence="4" key="1">
    <citation type="submission" date="2016-10" db="EMBL/GenBank/DDBJ databases">
        <authorList>
            <person name="Varghese N."/>
            <person name="Submissions S."/>
        </authorList>
    </citation>
    <scope>NUCLEOTIDE SEQUENCE [LARGE SCALE GENOMIC DNA]</scope>
    <source>
        <strain evidence="4">DSM 241</strain>
    </source>
</reference>
<feature type="domain" description="Formyl transferase N-terminal" evidence="1">
    <location>
        <begin position="64"/>
        <end position="168"/>
    </location>
</feature>
<feature type="domain" description="Formyl transferase C-terminal" evidence="2">
    <location>
        <begin position="204"/>
        <end position="283"/>
    </location>
</feature>
<dbReference type="InterPro" id="IPR011034">
    <property type="entry name" value="Formyl_transferase-like_C_sf"/>
</dbReference>
<proteinExistence type="predicted"/>
<evidence type="ECO:0000259" key="2">
    <source>
        <dbReference type="Pfam" id="PF02911"/>
    </source>
</evidence>
<dbReference type="CDD" id="cd08651">
    <property type="entry name" value="FMT_core_like_4"/>
    <property type="match status" value="1"/>
</dbReference>
<dbReference type="Proteomes" id="UP000199256">
    <property type="component" value="Unassembled WGS sequence"/>
</dbReference>
<accession>A0A1H7ICR2</accession>
<dbReference type="InterPro" id="IPR036477">
    <property type="entry name" value="Formyl_transf_N_sf"/>
</dbReference>
<dbReference type="InterPro" id="IPR002376">
    <property type="entry name" value="Formyl_transf_N"/>
</dbReference>
<dbReference type="Gene3D" id="3.40.50.12230">
    <property type="match status" value="1"/>
</dbReference>
<gene>
    <name evidence="3" type="ORF">SAMN05444515_10385</name>
</gene>
<organism evidence="3 4">
    <name type="scientific">Ectothiorhodospira marina</name>
    <dbReference type="NCBI Taxonomy" id="1396821"/>
    <lineage>
        <taxon>Bacteria</taxon>
        <taxon>Pseudomonadati</taxon>
        <taxon>Pseudomonadota</taxon>
        <taxon>Gammaproteobacteria</taxon>
        <taxon>Chromatiales</taxon>
        <taxon>Ectothiorhodospiraceae</taxon>
        <taxon>Ectothiorhodospira</taxon>
    </lineage>
</organism>
<dbReference type="InterPro" id="IPR005793">
    <property type="entry name" value="Formyl_trans_C"/>
</dbReference>
<dbReference type="Pfam" id="PF00551">
    <property type="entry name" value="Formyl_trans_N"/>
    <property type="match status" value="1"/>
</dbReference>
<dbReference type="AlphaFoldDB" id="A0A1H7ICR2"/>
<sequence length="293" mass="32718">MRILFIGAVEFSACALRELIEMRADVVGVCTLLESIFNADHVDLTPIAEEAGIPVCSTMDINGEEALNWIRRCEPDVIFCFGWSKLVRSPLLELPRLGVVGFHPAALPENRGRHPLIWALVLGLEETASTFFFMDEGADSGDLLSQRKIAIEPEDDARTLYTRVTEVAMGQIREFVPLLESGRYQPQPQEHSKANVWRKRGITDGRIDWRMSAETIHNLVRGLTRPYVGAHFDFGKHSVKVWRTEIGLDIAANLEPGKVLAAEEEGLLVKAGIGAIRLLEYEPRISLTPGDYL</sequence>
<dbReference type="EMBL" id="FOAA01000003">
    <property type="protein sequence ID" value="SEK59527.1"/>
    <property type="molecule type" value="Genomic_DNA"/>
</dbReference>
<dbReference type="STRING" id="1396821.SAMN05444515_10385"/>
<dbReference type="GO" id="GO:0005829">
    <property type="term" value="C:cytosol"/>
    <property type="evidence" value="ECO:0007669"/>
    <property type="project" value="TreeGrafter"/>
</dbReference>
<keyword evidence="3" id="KW-0808">Transferase</keyword>
<dbReference type="Pfam" id="PF02911">
    <property type="entry name" value="Formyl_trans_C"/>
    <property type="match status" value="1"/>
</dbReference>
<keyword evidence="4" id="KW-1185">Reference proteome</keyword>
<dbReference type="PANTHER" id="PTHR11138">
    <property type="entry name" value="METHIONYL-TRNA FORMYLTRANSFERASE"/>
    <property type="match status" value="1"/>
</dbReference>
<dbReference type="PANTHER" id="PTHR11138:SF5">
    <property type="entry name" value="METHIONYL-TRNA FORMYLTRANSFERASE, MITOCHONDRIAL"/>
    <property type="match status" value="1"/>
</dbReference>
<evidence type="ECO:0000259" key="1">
    <source>
        <dbReference type="Pfam" id="PF00551"/>
    </source>
</evidence>
<dbReference type="OrthoDB" id="9802815at2"/>
<dbReference type="GO" id="GO:0004479">
    <property type="term" value="F:methionyl-tRNA formyltransferase activity"/>
    <property type="evidence" value="ECO:0007669"/>
    <property type="project" value="TreeGrafter"/>
</dbReference>
<protein>
    <submittedName>
        <fullName evidence="3">Methionyl-tRNA formyltransferase</fullName>
    </submittedName>
</protein>
<dbReference type="SUPFAM" id="SSF53328">
    <property type="entry name" value="Formyltransferase"/>
    <property type="match status" value="1"/>
</dbReference>
<dbReference type="RefSeq" id="WP_090251367.1">
    <property type="nucleotide sequence ID" value="NZ_FOAA01000003.1"/>
</dbReference>
<evidence type="ECO:0000313" key="3">
    <source>
        <dbReference type="EMBL" id="SEK59527.1"/>
    </source>
</evidence>
<name>A0A1H7ICR2_9GAMM</name>
<dbReference type="CDD" id="cd08702">
    <property type="entry name" value="Arna_FMT_C"/>
    <property type="match status" value="1"/>
</dbReference>
<evidence type="ECO:0000313" key="4">
    <source>
        <dbReference type="Proteomes" id="UP000199256"/>
    </source>
</evidence>